<evidence type="ECO:0000259" key="4">
    <source>
        <dbReference type="Pfam" id="PF08544"/>
    </source>
</evidence>
<dbReference type="PANTHER" id="PTHR43527:SF2">
    <property type="entry name" value="4-DIPHOSPHOCYTIDYL-2-C-METHYL-D-ERYTHRITOL KINASE, CHLOROPLASTIC"/>
    <property type="match status" value="1"/>
</dbReference>
<dbReference type="OrthoDB" id="4997at2"/>
<dbReference type="InterPro" id="IPR013750">
    <property type="entry name" value="GHMP_kinase_C_dom"/>
</dbReference>
<dbReference type="EMBL" id="CM001377">
    <property type="protein sequence ID" value="EHM10149.1"/>
    <property type="molecule type" value="Genomic_DNA"/>
</dbReference>
<keyword evidence="2" id="KW-0418">Kinase</keyword>
<dbReference type="InterPro" id="IPR014721">
    <property type="entry name" value="Ribsml_uS5_D2-typ_fold_subgr"/>
</dbReference>
<name>H0US60_9BACT</name>
<dbReference type="Proteomes" id="UP000005730">
    <property type="component" value="Chromosome"/>
</dbReference>
<dbReference type="eggNOG" id="COG1947">
    <property type="taxonomic scope" value="Bacteria"/>
</dbReference>
<dbReference type="InterPro" id="IPR020568">
    <property type="entry name" value="Ribosomal_Su5_D2-typ_SF"/>
</dbReference>
<sequence>MEYVLSCDMKINLCLWVGQLDADGYHPVRTLFLRLRSPEFLRLRSSDRFRLFHRGDPFYGEHIVERAATMVYDLKLSIPQVEVECVKALPAGGGVGAGSGNAGAFLRWAFYSAGRPVDMAMAAKLGSDVPFLASEMNLAWAEGRGEVLSPVSAHTGDIKCLVGFPVWPMSTSLAYHMLDQMRPHVGPLPERDDFTGHLNAIEEGRVVGLLPNDFLIVSEKIREEYIKIWTVFEASGALGWGLCGSGSGFFGLFKDHDCLNRAARMLGSFGFVKSLMRAEVIQ</sequence>
<keyword evidence="1" id="KW-0547">Nucleotide-binding</keyword>
<protein>
    <submittedName>
        <fullName evidence="5">4-diphosphocytidyl-2C-methyl-D-erythritol 2-phosphate synthase</fullName>
    </submittedName>
</protein>
<dbReference type="SUPFAM" id="SSF54211">
    <property type="entry name" value="Ribosomal protein S5 domain 2-like"/>
    <property type="match status" value="1"/>
</dbReference>
<evidence type="ECO:0000313" key="6">
    <source>
        <dbReference type="Proteomes" id="UP000005730"/>
    </source>
</evidence>
<evidence type="ECO:0000256" key="2">
    <source>
        <dbReference type="ARBA" id="ARBA00022777"/>
    </source>
</evidence>
<organism evidence="5 6">
    <name type="scientific">Thermanaerovibrio velox DSM 12556</name>
    <dbReference type="NCBI Taxonomy" id="926567"/>
    <lineage>
        <taxon>Bacteria</taxon>
        <taxon>Thermotogati</taxon>
        <taxon>Synergistota</taxon>
        <taxon>Synergistia</taxon>
        <taxon>Synergistales</taxon>
        <taxon>Synergistaceae</taxon>
        <taxon>Thermanaerovibrio</taxon>
    </lineage>
</organism>
<dbReference type="HOGENOM" id="CLU_053057_1_1_0"/>
<keyword evidence="6" id="KW-1185">Reference proteome</keyword>
<keyword evidence="2" id="KW-0808">Transferase</keyword>
<evidence type="ECO:0000256" key="1">
    <source>
        <dbReference type="ARBA" id="ARBA00022741"/>
    </source>
</evidence>
<dbReference type="SUPFAM" id="SSF55060">
    <property type="entry name" value="GHMP Kinase, C-terminal domain"/>
    <property type="match status" value="1"/>
</dbReference>
<keyword evidence="3" id="KW-0067">ATP-binding</keyword>
<dbReference type="InterPro" id="IPR036554">
    <property type="entry name" value="GHMP_kinase_C_sf"/>
</dbReference>
<dbReference type="Gene3D" id="3.30.70.890">
    <property type="entry name" value="GHMP kinase, C-terminal domain"/>
    <property type="match status" value="1"/>
</dbReference>
<dbReference type="AlphaFoldDB" id="H0US60"/>
<reference evidence="5 6" key="1">
    <citation type="submission" date="2011-10" db="EMBL/GenBank/DDBJ databases">
        <title>The Noncontiguous Finished genome of Thermanaerovibrio velox DSM 12556.</title>
        <authorList>
            <consortium name="US DOE Joint Genome Institute (JGI-PGF)"/>
            <person name="Lucas S."/>
            <person name="Copeland A."/>
            <person name="Lapidus A."/>
            <person name="Glavina del Rio T."/>
            <person name="Dalin E."/>
            <person name="Tice H."/>
            <person name="Bruce D."/>
            <person name="Goodwin L."/>
            <person name="Pitluck S."/>
            <person name="Peters L."/>
            <person name="Mikhailova N."/>
            <person name="Teshima H."/>
            <person name="Kyrpides N."/>
            <person name="Mavromatis K."/>
            <person name="Ivanova N."/>
            <person name="Markowitz V."/>
            <person name="Cheng J.-F."/>
            <person name="Hugenholtz P."/>
            <person name="Woyke T."/>
            <person name="Wu D."/>
            <person name="Spring S."/>
            <person name="Brambilla E.-M."/>
            <person name="Klenk H.-P."/>
            <person name="Eisen J.A."/>
        </authorList>
    </citation>
    <scope>NUCLEOTIDE SEQUENCE [LARGE SCALE GENOMIC DNA]</scope>
    <source>
        <strain evidence="5 6">DSM 12556</strain>
    </source>
</reference>
<evidence type="ECO:0000256" key="3">
    <source>
        <dbReference type="ARBA" id="ARBA00022840"/>
    </source>
</evidence>
<dbReference type="Pfam" id="PF08544">
    <property type="entry name" value="GHMP_kinases_C"/>
    <property type="match status" value="1"/>
</dbReference>
<gene>
    <name evidence="5" type="ORF">TheveDRAFT_1021</name>
</gene>
<dbReference type="STRING" id="926567.TheveDRAFT_1021"/>
<evidence type="ECO:0000313" key="5">
    <source>
        <dbReference type="EMBL" id="EHM10149.1"/>
    </source>
</evidence>
<dbReference type="GO" id="GO:0050515">
    <property type="term" value="F:4-(cytidine 5'-diphospho)-2-C-methyl-D-erythritol kinase activity"/>
    <property type="evidence" value="ECO:0007669"/>
    <property type="project" value="TreeGrafter"/>
</dbReference>
<accession>H0US60</accession>
<feature type="domain" description="GHMP kinase C-terminal" evidence="4">
    <location>
        <begin position="218"/>
        <end position="269"/>
    </location>
</feature>
<dbReference type="Gene3D" id="3.30.230.10">
    <property type="match status" value="1"/>
</dbReference>
<dbReference type="PANTHER" id="PTHR43527">
    <property type="entry name" value="4-DIPHOSPHOCYTIDYL-2-C-METHYL-D-ERYTHRITOL KINASE, CHLOROPLASTIC"/>
    <property type="match status" value="1"/>
</dbReference>
<dbReference type="GO" id="GO:0005524">
    <property type="term" value="F:ATP binding"/>
    <property type="evidence" value="ECO:0007669"/>
    <property type="project" value="UniProtKB-KW"/>
</dbReference>
<proteinExistence type="predicted"/>